<evidence type="ECO:0000313" key="3">
    <source>
        <dbReference type="EMBL" id="MCH8616264.1"/>
    </source>
</evidence>
<comment type="caution">
    <text evidence="3">The sequence shown here is derived from an EMBL/GenBank/DDBJ whole genome shotgun (WGS) entry which is preliminary data.</text>
</comment>
<dbReference type="EMBL" id="JAKZHW010000001">
    <property type="protein sequence ID" value="MCH8616264.1"/>
    <property type="molecule type" value="Genomic_DNA"/>
</dbReference>
<evidence type="ECO:0000256" key="2">
    <source>
        <dbReference type="SAM" id="Phobius"/>
    </source>
</evidence>
<keyword evidence="2" id="KW-0812">Transmembrane</keyword>
<keyword evidence="2" id="KW-0472">Membrane</keyword>
<feature type="transmembrane region" description="Helical" evidence="2">
    <location>
        <begin position="12"/>
        <end position="32"/>
    </location>
</feature>
<reference evidence="3 4" key="1">
    <citation type="submission" date="2022-03" db="EMBL/GenBank/DDBJ databases">
        <authorList>
            <person name="Jo J.-H."/>
            <person name="Im W.-T."/>
        </authorList>
    </citation>
    <scope>NUCLEOTIDE SEQUENCE [LARGE SCALE GENOMIC DNA]</scope>
    <source>
        <strain evidence="3 4">SM33</strain>
    </source>
</reference>
<evidence type="ECO:0000256" key="1">
    <source>
        <dbReference type="SAM" id="MobiDB-lite"/>
    </source>
</evidence>
<keyword evidence="2" id="KW-1133">Transmembrane helix</keyword>
<proteinExistence type="predicted"/>
<name>A0ABS9VP34_9SPHN</name>
<dbReference type="Proteomes" id="UP001203058">
    <property type="component" value="Unassembled WGS sequence"/>
</dbReference>
<accession>A0ABS9VP34</accession>
<organism evidence="3 4">
    <name type="scientific">Sphingomonas telluris</name>
    <dbReference type="NCBI Taxonomy" id="2907998"/>
    <lineage>
        <taxon>Bacteria</taxon>
        <taxon>Pseudomonadati</taxon>
        <taxon>Pseudomonadota</taxon>
        <taxon>Alphaproteobacteria</taxon>
        <taxon>Sphingomonadales</taxon>
        <taxon>Sphingomonadaceae</taxon>
        <taxon>Sphingomonas</taxon>
    </lineage>
</organism>
<sequence length="77" mass="7889">MAADAGTTAQRIRYGLTGLAIAFLIVLMGSVISRASRENSPTPTNTVSNEADPSEPMAQLGVAPGAEPTDNGSTNKQ</sequence>
<gene>
    <name evidence="3" type="ORF">LZ016_09145</name>
</gene>
<evidence type="ECO:0000313" key="4">
    <source>
        <dbReference type="Proteomes" id="UP001203058"/>
    </source>
</evidence>
<dbReference type="RefSeq" id="WP_241447067.1">
    <property type="nucleotide sequence ID" value="NZ_JAKZHW010000001.1"/>
</dbReference>
<protein>
    <submittedName>
        <fullName evidence="3">Uncharacterized protein</fullName>
    </submittedName>
</protein>
<keyword evidence="4" id="KW-1185">Reference proteome</keyword>
<feature type="compositionally biased region" description="Polar residues" evidence="1">
    <location>
        <begin position="38"/>
        <end position="51"/>
    </location>
</feature>
<feature type="region of interest" description="Disordered" evidence="1">
    <location>
        <begin position="35"/>
        <end position="77"/>
    </location>
</feature>